<organism evidence="1 2">
    <name type="scientific">Novosphingobium ovatum</name>
    <dbReference type="NCBI Taxonomy" id="1908523"/>
    <lineage>
        <taxon>Bacteria</taxon>
        <taxon>Pseudomonadati</taxon>
        <taxon>Pseudomonadota</taxon>
        <taxon>Alphaproteobacteria</taxon>
        <taxon>Sphingomonadales</taxon>
        <taxon>Sphingomonadaceae</taxon>
        <taxon>Novosphingobium</taxon>
    </lineage>
</organism>
<sequence>MRYIASMVALGALLILGLGGCAPAIQPPRSVSVPIATPCVDSAQIPAEPARAGPALTGEARHDASILAASNLRLRAAFREARALLVGCVAGE</sequence>
<name>A0ABW9XAH6_9SPHN</name>
<dbReference type="EMBL" id="JAAAPO010000001">
    <property type="protein sequence ID" value="NBC35541.1"/>
    <property type="molecule type" value="Genomic_DNA"/>
</dbReference>
<reference evidence="2" key="1">
    <citation type="submission" date="2020-01" db="EMBL/GenBank/DDBJ databases">
        <title>Sphingomonas sp. strain CSW-10.</title>
        <authorList>
            <person name="Chen W.-M."/>
        </authorList>
    </citation>
    <scope>NUCLEOTIDE SEQUENCE [LARGE SCALE GENOMIC DNA]</scope>
    <source>
        <strain evidence="2">FSY-8</strain>
    </source>
</reference>
<evidence type="ECO:0000313" key="2">
    <source>
        <dbReference type="Proteomes" id="UP000753724"/>
    </source>
</evidence>
<accession>A0ABW9XAH6</accession>
<evidence type="ECO:0008006" key="3">
    <source>
        <dbReference type="Google" id="ProtNLM"/>
    </source>
</evidence>
<proteinExistence type="predicted"/>
<evidence type="ECO:0000313" key="1">
    <source>
        <dbReference type="EMBL" id="NBC35541.1"/>
    </source>
</evidence>
<dbReference type="PROSITE" id="PS51257">
    <property type="entry name" value="PROKAR_LIPOPROTEIN"/>
    <property type="match status" value="1"/>
</dbReference>
<comment type="caution">
    <text evidence="1">The sequence shown here is derived from an EMBL/GenBank/DDBJ whole genome shotgun (WGS) entry which is preliminary data.</text>
</comment>
<protein>
    <recommendedName>
        <fullName evidence="3">Lipoprotein</fullName>
    </recommendedName>
</protein>
<dbReference type="Proteomes" id="UP000753724">
    <property type="component" value="Unassembled WGS sequence"/>
</dbReference>
<gene>
    <name evidence="1" type="ORF">GTZ99_03110</name>
</gene>
<keyword evidence="2" id="KW-1185">Reference proteome</keyword>
<dbReference type="RefSeq" id="WP_161716802.1">
    <property type="nucleotide sequence ID" value="NZ_JAAAPO010000001.1"/>
</dbReference>